<evidence type="ECO:0000313" key="2">
    <source>
        <dbReference type="Proteomes" id="UP000234420"/>
    </source>
</evidence>
<accession>A0A2N4UNN2</accession>
<protein>
    <submittedName>
        <fullName evidence="1">Uncharacterized protein</fullName>
    </submittedName>
</protein>
<sequence length="161" mass="18829">MAKTEFQRQLEALGFIAIPKKSNSNLVQIKRFDTGSSKTAALRDKTRTLTVKEEHEKAEMIIRNMYKNPKNWEATTFRNAIKCVTGQPQILTYNEAASIIHRWKLFESRIYRLDFSLAILLLRGKWIAPKRKPILDTKQTDARCERRDINGNYVERVIFRG</sequence>
<organism evidence="1 2">
    <name type="scientific">Photobacterium carnosum</name>
    <dbReference type="NCBI Taxonomy" id="2023717"/>
    <lineage>
        <taxon>Bacteria</taxon>
        <taxon>Pseudomonadati</taxon>
        <taxon>Pseudomonadota</taxon>
        <taxon>Gammaproteobacteria</taxon>
        <taxon>Vibrionales</taxon>
        <taxon>Vibrionaceae</taxon>
        <taxon>Photobacterium</taxon>
    </lineage>
</organism>
<gene>
    <name evidence="1" type="ORF">CIK00_17520</name>
</gene>
<name>A0A2N4UNN2_9GAMM</name>
<dbReference type="AlphaFoldDB" id="A0A2N4UNN2"/>
<keyword evidence="2" id="KW-1185">Reference proteome</keyword>
<comment type="caution">
    <text evidence="1">The sequence shown here is derived from an EMBL/GenBank/DDBJ whole genome shotgun (WGS) entry which is preliminary data.</text>
</comment>
<dbReference type="Proteomes" id="UP000234420">
    <property type="component" value="Unassembled WGS sequence"/>
</dbReference>
<evidence type="ECO:0000313" key="1">
    <source>
        <dbReference type="EMBL" id="PLC56620.1"/>
    </source>
</evidence>
<dbReference type="EMBL" id="NPIB01000027">
    <property type="protein sequence ID" value="PLC56620.1"/>
    <property type="molecule type" value="Genomic_DNA"/>
</dbReference>
<proteinExistence type="predicted"/>
<dbReference type="RefSeq" id="WP_101769939.1">
    <property type="nucleotide sequence ID" value="NZ_BPPU01000005.1"/>
</dbReference>
<reference evidence="1 2" key="1">
    <citation type="journal article" date="2018" name="Syst. Appl. Microbiol.">
        <title>Photobacterium carnosum sp. nov., isolated from spoiled modified atmosphere packaged poultry meat.</title>
        <authorList>
            <person name="Hilgarth M."/>
            <person name="Fuertes S."/>
            <person name="Ehrmann M."/>
            <person name="Vogel R.F."/>
        </authorList>
    </citation>
    <scope>NUCLEOTIDE SEQUENCE [LARGE SCALE GENOMIC DNA]</scope>
    <source>
        <strain evidence="1 2">TMW 2.2021</strain>
    </source>
</reference>